<evidence type="ECO:0000256" key="1">
    <source>
        <dbReference type="ARBA" id="ARBA00023125"/>
    </source>
</evidence>
<dbReference type="GO" id="GO:0000976">
    <property type="term" value="F:transcription cis-regulatory region binding"/>
    <property type="evidence" value="ECO:0007669"/>
    <property type="project" value="TreeGrafter"/>
</dbReference>
<dbReference type="PROSITE" id="PS50977">
    <property type="entry name" value="HTH_TETR_2"/>
    <property type="match status" value="1"/>
</dbReference>
<dbReference type="Pfam" id="PF00440">
    <property type="entry name" value="TetR_N"/>
    <property type="match status" value="1"/>
</dbReference>
<dbReference type="Proteomes" id="UP000005234">
    <property type="component" value="Chromosome"/>
</dbReference>
<dbReference type="InterPro" id="IPR009057">
    <property type="entry name" value="Homeodomain-like_sf"/>
</dbReference>
<evidence type="ECO:0000313" key="4">
    <source>
        <dbReference type="EMBL" id="AFC84785.1"/>
    </source>
</evidence>
<feature type="domain" description="HTH tetR-type" evidence="3">
    <location>
        <begin position="1"/>
        <end position="61"/>
    </location>
</feature>
<proteinExistence type="predicted"/>
<dbReference type="GO" id="GO:0003700">
    <property type="term" value="F:DNA-binding transcription factor activity"/>
    <property type="evidence" value="ECO:0007669"/>
    <property type="project" value="TreeGrafter"/>
</dbReference>
<protein>
    <submittedName>
        <fullName evidence="4">Transcriptional regulator, tetR family</fullName>
    </submittedName>
</protein>
<dbReference type="STRING" id="767434.Fraau_0295"/>
<dbReference type="SUPFAM" id="SSF46689">
    <property type="entry name" value="Homeodomain-like"/>
    <property type="match status" value="1"/>
</dbReference>
<dbReference type="PANTHER" id="PTHR30055">
    <property type="entry name" value="HTH-TYPE TRANSCRIPTIONAL REGULATOR RUTR"/>
    <property type="match status" value="1"/>
</dbReference>
<accession>H8L2F1</accession>
<organism evidence="4 5">
    <name type="scientific">Frateuria aurantia (strain ATCC 33424 / DSM 6220 / KCTC 2777 / LMG 1558 / NBRC 3245 / NCIMB 13370)</name>
    <name type="common">Acetobacter aurantius</name>
    <dbReference type="NCBI Taxonomy" id="767434"/>
    <lineage>
        <taxon>Bacteria</taxon>
        <taxon>Pseudomonadati</taxon>
        <taxon>Pseudomonadota</taxon>
        <taxon>Gammaproteobacteria</taxon>
        <taxon>Lysobacterales</taxon>
        <taxon>Rhodanobacteraceae</taxon>
        <taxon>Frateuria</taxon>
    </lineage>
</organism>
<dbReference type="PANTHER" id="PTHR30055:SF223">
    <property type="entry name" value="HTH-TYPE TRANSCRIPTIONAL REGULATOR UIDR"/>
    <property type="match status" value="1"/>
</dbReference>
<reference evidence="4" key="1">
    <citation type="submission" date="2012-02" db="EMBL/GenBank/DDBJ databases">
        <title>The complete genome of Frateuria aurantia DSM 6220.</title>
        <authorList>
            <consortium name="US DOE Joint Genome Institute (JGI-PGF)"/>
            <person name="Lucas S."/>
            <person name="Copeland A."/>
            <person name="Lapidus A."/>
            <person name="Glavina del Rio T."/>
            <person name="Dalin E."/>
            <person name="Tice H."/>
            <person name="Bruce D."/>
            <person name="Goodwin L."/>
            <person name="Pitluck S."/>
            <person name="Peters L."/>
            <person name="Ovchinnikova G."/>
            <person name="Teshima H."/>
            <person name="Kyrpides N."/>
            <person name="Mavromatis K."/>
            <person name="Ivanova N."/>
            <person name="Brettin T."/>
            <person name="Detter J.C."/>
            <person name="Han C."/>
            <person name="Larimer F."/>
            <person name="Land M."/>
            <person name="Hauser L."/>
            <person name="Markowitz V."/>
            <person name="Cheng J.-F."/>
            <person name="Hugenholtz P."/>
            <person name="Woyke T."/>
            <person name="Wu D."/>
            <person name="Brambilla E."/>
            <person name="Klenk H.-P."/>
            <person name="Eisen J.A."/>
        </authorList>
    </citation>
    <scope>NUCLEOTIDE SEQUENCE</scope>
    <source>
        <strain evidence="4">DSM 6220</strain>
    </source>
</reference>
<keyword evidence="5" id="KW-1185">Reference proteome</keyword>
<keyword evidence="1 2" id="KW-0238">DNA-binding</keyword>
<name>H8L2F1_FRAAD</name>
<evidence type="ECO:0000256" key="2">
    <source>
        <dbReference type="PROSITE-ProRule" id="PRU00335"/>
    </source>
</evidence>
<dbReference type="EMBL" id="CP003350">
    <property type="protein sequence ID" value="AFC84785.1"/>
    <property type="molecule type" value="Genomic_DNA"/>
</dbReference>
<dbReference type="KEGG" id="fau:Fraau_0295"/>
<dbReference type="InterPro" id="IPR001647">
    <property type="entry name" value="HTH_TetR"/>
</dbReference>
<dbReference type="InterPro" id="IPR050109">
    <property type="entry name" value="HTH-type_TetR-like_transc_reg"/>
</dbReference>
<sequence>MPPERMLAAADALFAAADQPMSVSMDAIAQAAGVGKGTLFRAFGSRDALLDTLWAQRLGVLRTSVEGAHPELGPHAAPQVRAQAFVAALLEFKLAHRHLIRAREAAPQLLRSTHYLWMHEVLQTQLSLAAGLPESVAAYRAHALLASIHIDLLEELMAQGFSPQDLRQHLREHVASMLSPAPAP</sequence>
<feature type="DNA-binding region" description="H-T-H motif" evidence="2">
    <location>
        <begin position="24"/>
        <end position="43"/>
    </location>
</feature>
<dbReference type="HOGENOM" id="CLU_069356_17_2_6"/>
<evidence type="ECO:0000259" key="3">
    <source>
        <dbReference type="PROSITE" id="PS50977"/>
    </source>
</evidence>
<evidence type="ECO:0000313" key="5">
    <source>
        <dbReference type="Proteomes" id="UP000005234"/>
    </source>
</evidence>
<dbReference type="Gene3D" id="1.10.357.10">
    <property type="entry name" value="Tetracycline Repressor, domain 2"/>
    <property type="match status" value="1"/>
</dbReference>
<gene>
    <name evidence="4" type="ordered locus">Fraau_0295</name>
</gene>
<dbReference type="AlphaFoldDB" id="H8L2F1"/>
<dbReference type="eggNOG" id="COG1309">
    <property type="taxonomic scope" value="Bacteria"/>
</dbReference>